<comment type="caution">
    <text evidence="7">The sequence shown here is derived from an EMBL/GenBank/DDBJ whole genome shotgun (WGS) entry which is preliminary data.</text>
</comment>
<keyword evidence="8" id="KW-1185">Reference proteome</keyword>
<evidence type="ECO:0000313" key="8">
    <source>
        <dbReference type="Proteomes" id="UP001489509"/>
    </source>
</evidence>
<evidence type="ECO:0000256" key="6">
    <source>
        <dbReference type="SAM" id="MobiDB-lite"/>
    </source>
</evidence>
<evidence type="ECO:0000256" key="4">
    <source>
        <dbReference type="RuleBase" id="RU000639"/>
    </source>
</evidence>
<dbReference type="CDD" id="cd00446">
    <property type="entry name" value="GrpE"/>
    <property type="match status" value="1"/>
</dbReference>
<dbReference type="NCBIfam" id="NF010738">
    <property type="entry name" value="PRK14140.1"/>
    <property type="match status" value="1"/>
</dbReference>
<keyword evidence="3 4" id="KW-0346">Stress response</keyword>
<dbReference type="Gene3D" id="3.90.20.20">
    <property type="match status" value="1"/>
</dbReference>
<dbReference type="PANTHER" id="PTHR21237:SF23">
    <property type="entry name" value="GRPE PROTEIN HOMOLOG, MITOCHONDRIAL"/>
    <property type="match status" value="1"/>
</dbReference>
<dbReference type="Gene3D" id="2.30.22.10">
    <property type="entry name" value="Head domain of nucleotide exchange factor GrpE"/>
    <property type="match status" value="1"/>
</dbReference>
<dbReference type="PROSITE" id="PS01071">
    <property type="entry name" value="GRPE"/>
    <property type="match status" value="1"/>
</dbReference>
<dbReference type="EMBL" id="JBBMFD010000014">
    <property type="protein sequence ID" value="MEQ2440930.1"/>
    <property type="molecule type" value="Genomic_DNA"/>
</dbReference>
<evidence type="ECO:0000256" key="3">
    <source>
        <dbReference type="HAMAP-Rule" id="MF_01151"/>
    </source>
</evidence>
<dbReference type="SUPFAM" id="SSF58014">
    <property type="entry name" value="Coiled-coil domain of nucleotide exchange factor GrpE"/>
    <property type="match status" value="1"/>
</dbReference>
<comment type="subcellular location">
    <subcellularLocation>
        <location evidence="3">Cytoplasm</location>
    </subcellularLocation>
</comment>
<dbReference type="Pfam" id="PF01025">
    <property type="entry name" value="GrpE"/>
    <property type="match status" value="1"/>
</dbReference>
<evidence type="ECO:0000256" key="2">
    <source>
        <dbReference type="ARBA" id="ARBA00023186"/>
    </source>
</evidence>
<dbReference type="RefSeq" id="WP_349219724.1">
    <property type="nucleotide sequence ID" value="NZ_JBBMFD010000014.1"/>
</dbReference>
<evidence type="ECO:0000256" key="5">
    <source>
        <dbReference type="RuleBase" id="RU004478"/>
    </source>
</evidence>
<evidence type="ECO:0000313" key="7">
    <source>
        <dbReference type="EMBL" id="MEQ2440930.1"/>
    </source>
</evidence>
<gene>
    <name evidence="3 7" type="primary">grpE</name>
    <name evidence="7" type="ORF">WMO26_08845</name>
</gene>
<feature type="region of interest" description="Disordered" evidence="6">
    <location>
        <begin position="1"/>
        <end position="48"/>
    </location>
</feature>
<comment type="subunit">
    <text evidence="3">Homodimer.</text>
</comment>
<feature type="compositionally biased region" description="Basic and acidic residues" evidence="6">
    <location>
        <begin position="1"/>
        <end position="14"/>
    </location>
</feature>
<comment type="function">
    <text evidence="3 4">Participates actively in the response to hyperosmotic and heat shock by preventing the aggregation of stress-denatured proteins, in association with DnaK and GrpE. It is the nucleotide exchange factor for DnaK and may function as a thermosensor. Unfolded proteins bind initially to DnaJ; upon interaction with the DnaJ-bound protein, DnaK hydrolyzes its bound ATP, resulting in the formation of a stable complex. GrpE releases ADP from DnaK; ATP binding to DnaK triggers the release of the substrate protein, thus completing the reaction cycle. Several rounds of ATP-dependent interactions between DnaJ, DnaK and GrpE are required for fully efficient folding.</text>
</comment>
<keyword evidence="2 3" id="KW-0143">Chaperone</keyword>
<dbReference type="Proteomes" id="UP001489509">
    <property type="component" value="Unassembled WGS sequence"/>
</dbReference>
<proteinExistence type="inferred from homology"/>
<comment type="similarity">
    <text evidence="1 3 5">Belongs to the GrpE family.</text>
</comment>
<evidence type="ECO:0000256" key="1">
    <source>
        <dbReference type="ARBA" id="ARBA00009054"/>
    </source>
</evidence>
<reference evidence="7 8" key="1">
    <citation type="submission" date="2024-03" db="EMBL/GenBank/DDBJ databases">
        <title>Human intestinal bacterial collection.</title>
        <authorList>
            <person name="Pauvert C."/>
            <person name="Hitch T.C.A."/>
            <person name="Clavel T."/>
        </authorList>
    </citation>
    <scope>NUCLEOTIDE SEQUENCE [LARGE SCALE GENOMIC DNA]</scope>
    <source>
        <strain evidence="7 8">CLA-JM-H44</strain>
    </source>
</reference>
<dbReference type="PANTHER" id="PTHR21237">
    <property type="entry name" value="GRPE PROTEIN"/>
    <property type="match status" value="1"/>
</dbReference>
<dbReference type="InterPro" id="IPR000740">
    <property type="entry name" value="GrpE"/>
</dbReference>
<name>A0ABV1E0X5_9FIRM</name>
<dbReference type="SUPFAM" id="SSF51064">
    <property type="entry name" value="Head domain of nucleotide exchange factor GrpE"/>
    <property type="match status" value="1"/>
</dbReference>
<protein>
    <recommendedName>
        <fullName evidence="3 4">Protein GrpE</fullName>
    </recommendedName>
    <alternativeName>
        <fullName evidence="3">HSP-70 cofactor</fullName>
    </alternativeName>
</protein>
<dbReference type="HAMAP" id="MF_01151">
    <property type="entry name" value="GrpE"/>
    <property type="match status" value="1"/>
</dbReference>
<keyword evidence="3" id="KW-0963">Cytoplasm</keyword>
<dbReference type="InterPro" id="IPR009012">
    <property type="entry name" value="GrpE_head"/>
</dbReference>
<dbReference type="NCBIfam" id="NF010757">
    <property type="entry name" value="PRK14160.1"/>
    <property type="match status" value="1"/>
</dbReference>
<dbReference type="PRINTS" id="PR00773">
    <property type="entry name" value="GRPEPROTEIN"/>
</dbReference>
<sequence length="186" mass="20894">MKKKDAKAETKAAENETVQNKAAENQEQDTAKEPEAENPLQAQVEQLQKELKEQKELLLRTAAEYDNYRKRTAKEKDATWNDAKASTVAEFLPALDNLERALTAQGDAQDIKKGVEMIHKQFLDALAKLKVEEIPTVGETLDPSLHHAVMHVEDEEAGDGEIVECFQKGYKTGDRVIRYSMVKVAN</sequence>
<organism evidence="7 8">
    <name type="scientific">Solibaculum intestinale</name>
    <dbReference type="NCBI Taxonomy" id="3133165"/>
    <lineage>
        <taxon>Bacteria</taxon>
        <taxon>Bacillati</taxon>
        <taxon>Bacillota</taxon>
        <taxon>Clostridia</taxon>
        <taxon>Eubacteriales</taxon>
        <taxon>Oscillospiraceae</taxon>
        <taxon>Solibaculum</taxon>
    </lineage>
</organism>
<accession>A0ABV1E0X5</accession>
<dbReference type="InterPro" id="IPR013805">
    <property type="entry name" value="GrpE_CC"/>
</dbReference>